<accession>A0AAD3XWQ9</accession>
<reference evidence="1" key="1">
    <citation type="submission" date="2023-05" db="EMBL/GenBank/DDBJ databases">
        <title>Nepenthes gracilis genome sequencing.</title>
        <authorList>
            <person name="Fukushima K."/>
        </authorList>
    </citation>
    <scope>NUCLEOTIDE SEQUENCE</scope>
    <source>
        <strain evidence="1">SING2019-196</strain>
    </source>
</reference>
<name>A0AAD3XWQ9_NEPGR</name>
<keyword evidence="2" id="KW-1185">Reference proteome</keyword>
<proteinExistence type="predicted"/>
<protein>
    <submittedName>
        <fullName evidence="1">Uncharacterized protein</fullName>
    </submittedName>
</protein>
<evidence type="ECO:0000313" key="1">
    <source>
        <dbReference type="EMBL" id="GMH19244.1"/>
    </source>
</evidence>
<comment type="caution">
    <text evidence="1">The sequence shown here is derived from an EMBL/GenBank/DDBJ whole genome shotgun (WGS) entry which is preliminary data.</text>
</comment>
<dbReference type="Proteomes" id="UP001279734">
    <property type="component" value="Unassembled WGS sequence"/>
</dbReference>
<dbReference type="EMBL" id="BSYO01000020">
    <property type="protein sequence ID" value="GMH19244.1"/>
    <property type="molecule type" value="Genomic_DNA"/>
</dbReference>
<evidence type="ECO:0000313" key="2">
    <source>
        <dbReference type="Proteomes" id="UP001279734"/>
    </source>
</evidence>
<gene>
    <name evidence="1" type="ORF">Nepgr_021085</name>
</gene>
<dbReference type="AlphaFoldDB" id="A0AAD3XWQ9"/>
<organism evidence="1 2">
    <name type="scientific">Nepenthes gracilis</name>
    <name type="common">Slender pitcher plant</name>
    <dbReference type="NCBI Taxonomy" id="150966"/>
    <lineage>
        <taxon>Eukaryota</taxon>
        <taxon>Viridiplantae</taxon>
        <taxon>Streptophyta</taxon>
        <taxon>Embryophyta</taxon>
        <taxon>Tracheophyta</taxon>
        <taxon>Spermatophyta</taxon>
        <taxon>Magnoliopsida</taxon>
        <taxon>eudicotyledons</taxon>
        <taxon>Gunneridae</taxon>
        <taxon>Pentapetalae</taxon>
        <taxon>Caryophyllales</taxon>
        <taxon>Nepenthaceae</taxon>
        <taxon>Nepenthes</taxon>
    </lineage>
</organism>
<sequence length="221" mass="23772">MLEVVSLLIEPSPPVCVAANMDVDSSGLPIAAEYVDDPAVVSGHCHHDAWSGHQDMILALVDDLELTPNSITRISSKYSLDALRNLGHDPISPGGSSADDSEGRALEVFRVKFHRAIDVIAMHIVFDVAGVELLIRHWQSFAVDQDLYFEPSIWSWKSFAKLADTSQFLSLLQKCSGTAPEVGGSACLATSEVAPDAAVGSCSWVKGIYCKCPMLCGDLLL</sequence>